<dbReference type="Proteomes" id="UP001164819">
    <property type="component" value="Chromosome"/>
</dbReference>
<dbReference type="Pfam" id="PF18733">
    <property type="entry name" value="HEPN_LA2681"/>
    <property type="match status" value="1"/>
</dbReference>
<evidence type="ECO:0000259" key="1">
    <source>
        <dbReference type="Pfam" id="PF18733"/>
    </source>
</evidence>
<dbReference type="InterPro" id="IPR040826">
    <property type="entry name" value="HEPN_LA2681"/>
</dbReference>
<proteinExistence type="predicted"/>
<name>A0A9E9LCV8_9BURK</name>
<organism evidence="2">
    <name type="scientific">Oxalobacter aliiformigenes</name>
    <dbReference type="NCBI Taxonomy" id="2946593"/>
    <lineage>
        <taxon>Bacteria</taxon>
        <taxon>Pseudomonadati</taxon>
        <taxon>Pseudomonadota</taxon>
        <taxon>Betaproteobacteria</taxon>
        <taxon>Burkholderiales</taxon>
        <taxon>Oxalobacteraceae</taxon>
        <taxon>Oxalobacter</taxon>
    </lineage>
</organism>
<accession>A0A9E9LCV8</accession>
<dbReference type="RefSeq" id="WP_269316345.1">
    <property type="nucleotide sequence ID" value="NZ_CP098251.1"/>
</dbReference>
<protein>
    <submittedName>
        <fullName evidence="2">LA2681 family HEPN domain-containing protein</fullName>
    </submittedName>
</protein>
<gene>
    <name evidence="2" type="ORF">NB646_04995</name>
</gene>
<evidence type="ECO:0000313" key="2">
    <source>
        <dbReference type="EMBL" id="WAV92076.1"/>
    </source>
</evidence>
<dbReference type="EMBL" id="CP098251">
    <property type="protein sequence ID" value="WAV92076.1"/>
    <property type="molecule type" value="Genomic_DNA"/>
</dbReference>
<dbReference type="AlphaFoldDB" id="A0A9E9LCV8"/>
<sequence length="521" mass="57636">MTKNTTSVQTGKTATSSLATLLKKRPARDANALLADIAALTKLAGHAKNPGAAEKVLSWCETAAKRKLDATQRCLLDFYTANAWICRHHERKNASNAAWEQPEIEKAIYHLRKAVDDPAFLFFDELLRCRILTLSGNQHGYMGDFIHAIEYWDRAIETDTRFGMALGNRGKGIAEYAELIGDDTLKPVFLGMATDNLEAATDDDARYFGDAQGKEYFRAELEKIDATLSGSDSDAAPVCDTPRQTDKSGKNRNFRKWCLTEKLYLNPYNDLCQANAAAYDIMEQPVSNPSPLRIMPPAIRFLSQIRQEYIAARHLCHGALSSKALRDARKSENAETDRKGWSLAVETLKLACRSAWSLLPKIARTVNLYFDLKLPDGKTGLKTVWYKNGNPAEGLADAFAGSTNWPLRGLFWLSKALPPERLSPSTDPHSLLLKTIAEELGHRYLRIVELDLPSGQIVDGTLSRRKLEDATLKALGLARGAIVYLTQAISIEETRKKIQAESHAGGNVYPDISASPAGETP</sequence>
<feature type="domain" description="LA2681-like HEPN" evidence="1">
    <location>
        <begin position="295"/>
        <end position="492"/>
    </location>
</feature>
<reference evidence="2" key="1">
    <citation type="journal article" date="2022" name="Front. Microbiol.">
        <title>New perspectives on an old grouping: The genomic and phenotypic variability of Oxalobacter formigenes and the implications for calcium oxalate stone prevention.</title>
        <authorList>
            <person name="Chmiel J.A."/>
            <person name="Carr C."/>
            <person name="Stuivenberg G.A."/>
            <person name="Venema R."/>
            <person name="Chanyi R.M."/>
            <person name="Al K.F."/>
            <person name="Giguere D."/>
            <person name="Say H."/>
            <person name="Akouris P.P."/>
            <person name="Dominguez Romero S.A."/>
            <person name="Kwong A."/>
            <person name="Tai V."/>
            <person name="Koval S.F."/>
            <person name="Razvi H."/>
            <person name="Bjazevic J."/>
            <person name="Burton J.P."/>
        </authorList>
    </citation>
    <scope>NUCLEOTIDE SEQUENCE</scope>
    <source>
        <strain evidence="2">OxK</strain>
    </source>
</reference>